<dbReference type="InterPro" id="IPR046487">
    <property type="entry name" value="DUF6580"/>
</dbReference>
<sequence>MEKEKINIRFGVLSLVVLLAAFSRLIPHPPNFAPIGAMSLFGAAYFSRKYLAFIVPVVAMWLSDLVLNNVIYGQYFDHFVWFYGGFYWTYAAFIFIGLVGFGLLKKVRPAKLLIASLLASVVFFLISNFGVWASGTMYPHTFPGLITCYAAGLPFFKNTLIGDLAYSGALFGIFEFVQYKAPVLRNSA</sequence>
<dbReference type="EMBL" id="CP046401">
    <property type="protein sequence ID" value="QGY46288.1"/>
    <property type="molecule type" value="Genomic_DNA"/>
</dbReference>
<keyword evidence="3" id="KW-1185">Reference proteome</keyword>
<dbReference type="AlphaFoldDB" id="A0A6I6JYN8"/>
<evidence type="ECO:0000313" key="2">
    <source>
        <dbReference type="EMBL" id="QGY46288.1"/>
    </source>
</evidence>
<dbReference type="KEGG" id="mcos:GM418_22275"/>
<dbReference type="RefSeq" id="WP_158869425.1">
    <property type="nucleotide sequence ID" value="NZ_CP046401.1"/>
</dbReference>
<feature type="transmembrane region" description="Helical" evidence="1">
    <location>
        <begin position="81"/>
        <end position="104"/>
    </location>
</feature>
<name>A0A6I6JYN8_9BACT</name>
<keyword evidence="1" id="KW-0472">Membrane</keyword>
<keyword evidence="1" id="KW-1133">Transmembrane helix</keyword>
<feature type="transmembrane region" description="Helical" evidence="1">
    <location>
        <begin position="7"/>
        <end position="26"/>
    </location>
</feature>
<dbReference type="Pfam" id="PF20221">
    <property type="entry name" value="DUF6580"/>
    <property type="match status" value="1"/>
</dbReference>
<keyword evidence="1" id="KW-0812">Transmembrane</keyword>
<evidence type="ECO:0000256" key="1">
    <source>
        <dbReference type="SAM" id="Phobius"/>
    </source>
</evidence>
<evidence type="ECO:0000313" key="3">
    <source>
        <dbReference type="Proteomes" id="UP000428260"/>
    </source>
</evidence>
<proteinExistence type="predicted"/>
<reference evidence="2 3" key="1">
    <citation type="submission" date="2019-11" db="EMBL/GenBank/DDBJ databases">
        <authorList>
            <person name="Zheng R.K."/>
            <person name="Sun C.M."/>
        </authorList>
    </citation>
    <scope>NUCLEOTIDE SEQUENCE [LARGE SCALE GENOMIC DNA]</scope>
    <source>
        <strain evidence="2 3">WC007</strain>
    </source>
</reference>
<dbReference type="Proteomes" id="UP000428260">
    <property type="component" value="Chromosome"/>
</dbReference>
<feature type="transmembrane region" description="Helical" evidence="1">
    <location>
        <begin position="111"/>
        <end position="131"/>
    </location>
</feature>
<feature type="transmembrane region" description="Helical" evidence="1">
    <location>
        <begin position="54"/>
        <end position="75"/>
    </location>
</feature>
<protein>
    <submittedName>
        <fullName evidence="2">Uncharacterized protein</fullName>
    </submittedName>
</protein>
<accession>A0A6I6JYN8</accession>
<gene>
    <name evidence="2" type="ORF">GM418_22275</name>
</gene>
<organism evidence="2 3">
    <name type="scientific">Maribellus comscasis</name>
    <dbReference type="NCBI Taxonomy" id="2681766"/>
    <lineage>
        <taxon>Bacteria</taxon>
        <taxon>Pseudomonadati</taxon>
        <taxon>Bacteroidota</taxon>
        <taxon>Bacteroidia</taxon>
        <taxon>Marinilabiliales</taxon>
        <taxon>Prolixibacteraceae</taxon>
        <taxon>Maribellus</taxon>
    </lineage>
</organism>